<dbReference type="GO" id="GO:0006189">
    <property type="term" value="P:'de novo' IMP biosynthetic process"/>
    <property type="evidence" value="ECO:0007669"/>
    <property type="project" value="UniProtKB-UniRule"/>
</dbReference>
<dbReference type="AlphaFoldDB" id="K6VKI1"/>
<dbReference type="PANTHER" id="PTHR11692">
    <property type="entry name" value="BIFUNCTIONAL PURINE BIOSYNTHESIS PROTEIN PURH"/>
    <property type="match status" value="1"/>
</dbReference>
<comment type="domain">
    <text evidence="10">The IMP cyclohydrolase activity resides in the N-terminal region.</text>
</comment>
<evidence type="ECO:0000256" key="7">
    <source>
        <dbReference type="ARBA" id="ARBA00023268"/>
    </source>
</evidence>
<evidence type="ECO:0000256" key="11">
    <source>
        <dbReference type="SAM" id="MobiDB-lite"/>
    </source>
</evidence>
<comment type="caution">
    <text evidence="13">The sequence shown here is derived from an EMBL/GenBank/DDBJ whole genome shotgun (WGS) entry which is preliminary data.</text>
</comment>
<sequence length="615" mass="64119">MQQQPWAVSATVGIRTSSGQRSAQLVDLGAEGARPGGCNRLGGPAWVPAHADHRSPLVTTEPSVSASDEGHRPDAQGGRAADEGRRPVRRALVSVFDKSGLAELVTGLHEAGVELVSTGGSAKAIADLGLPVTRVEDLTGFPECLEGRVKTLHPRVHAGLLADTRKPEHLSQLDELGVEAFELVAVNLYPFTQTVASGAGPDECVEQIDIGGPSMVRAAAKNHPSVAVLTSPDQYGQALEAVASGGFTLAQRQALAAAAFVHTATYDVAVASWMGNVLTDTSGGSGFPQWMGATYNRLAGLRYGENPHQRAALYSAANGAPGLGRAEQLHGKEMSYNNYVDADAAYRAAYDHGDQPTVAIIKHANPCGIAVGTDVADAHAKAHACDPLSAFGGVIATNRPVTAAMAETVKDIFTEVIVAPGFDDDALRVLTAKKNLRLLVVQPPRPGGFETRSIAGGLLVQERDRIDAVIEPGDDDKPTAGYGDRPLHWTLVAGPSVDDQTLVDLDFAWKAVRATKSNAILLAKGAASVGIGMGQVNRVDSCKLAVARAGEERAQGSVAASDAFFPFADGPGILIDAGVKAIVAPGGSMRDDETIRACEAAGVSLYFTGIRHFAH</sequence>
<organism evidence="13 14">
    <name type="scientific">Kineosphaera limosa NBRC 100340</name>
    <dbReference type="NCBI Taxonomy" id="1184609"/>
    <lineage>
        <taxon>Bacteria</taxon>
        <taxon>Bacillati</taxon>
        <taxon>Actinomycetota</taxon>
        <taxon>Actinomycetes</taxon>
        <taxon>Micrococcales</taxon>
        <taxon>Dermatophilaceae</taxon>
        <taxon>Kineosphaera</taxon>
    </lineage>
</organism>
<comment type="catalytic activity">
    <reaction evidence="9 10">
        <text>IMP + H2O = 5-formamido-1-(5-phospho-D-ribosyl)imidazole-4-carboxamide</text>
        <dbReference type="Rhea" id="RHEA:18445"/>
        <dbReference type="ChEBI" id="CHEBI:15377"/>
        <dbReference type="ChEBI" id="CHEBI:58053"/>
        <dbReference type="ChEBI" id="CHEBI:58467"/>
        <dbReference type="EC" id="3.5.4.10"/>
    </reaction>
</comment>
<evidence type="ECO:0000259" key="12">
    <source>
        <dbReference type="PROSITE" id="PS51855"/>
    </source>
</evidence>
<comment type="catalytic activity">
    <reaction evidence="8 10">
        <text>(6R)-10-formyltetrahydrofolate + 5-amino-1-(5-phospho-beta-D-ribosyl)imidazole-4-carboxamide = 5-formamido-1-(5-phospho-D-ribosyl)imidazole-4-carboxamide + (6S)-5,6,7,8-tetrahydrofolate</text>
        <dbReference type="Rhea" id="RHEA:22192"/>
        <dbReference type="ChEBI" id="CHEBI:57453"/>
        <dbReference type="ChEBI" id="CHEBI:58467"/>
        <dbReference type="ChEBI" id="CHEBI:58475"/>
        <dbReference type="ChEBI" id="CHEBI:195366"/>
        <dbReference type="EC" id="2.1.2.3"/>
    </reaction>
</comment>
<feature type="domain" description="MGS-like" evidence="12">
    <location>
        <begin position="78"/>
        <end position="230"/>
    </location>
</feature>
<dbReference type="CDD" id="cd01421">
    <property type="entry name" value="IMPCH"/>
    <property type="match status" value="1"/>
</dbReference>
<keyword evidence="6 10" id="KW-0378">Hydrolase</keyword>
<name>K6VKI1_9MICO</name>
<evidence type="ECO:0000256" key="8">
    <source>
        <dbReference type="ARBA" id="ARBA00050488"/>
    </source>
</evidence>
<accession>K6VKI1</accession>
<dbReference type="GO" id="GO:0004643">
    <property type="term" value="F:phosphoribosylaminoimidazolecarboxamide formyltransferase activity"/>
    <property type="evidence" value="ECO:0007669"/>
    <property type="project" value="UniProtKB-UniRule"/>
</dbReference>
<dbReference type="InterPro" id="IPR016193">
    <property type="entry name" value="Cytidine_deaminase-like"/>
</dbReference>
<dbReference type="FunFam" id="3.40.140.20:FF:000001">
    <property type="entry name" value="Bifunctional purine biosynthesis protein PurH"/>
    <property type="match status" value="1"/>
</dbReference>
<evidence type="ECO:0000256" key="3">
    <source>
        <dbReference type="ARBA" id="ARBA00007667"/>
    </source>
</evidence>
<comment type="similarity">
    <text evidence="3 10">Belongs to the PurH family.</text>
</comment>
<feature type="region of interest" description="Disordered" evidence="11">
    <location>
        <begin position="58"/>
        <end position="86"/>
    </location>
</feature>
<dbReference type="GO" id="GO:0003937">
    <property type="term" value="F:IMP cyclohydrolase activity"/>
    <property type="evidence" value="ECO:0007669"/>
    <property type="project" value="UniProtKB-UniRule"/>
</dbReference>
<evidence type="ECO:0000256" key="5">
    <source>
        <dbReference type="ARBA" id="ARBA00022755"/>
    </source>
</evidence>
<dbReference type="EMBL" id="BAHD01000046">
    <property type="protein sequence ID" value="GAB96728.1"/>
    <property type="molecule type" value="Genomic_DNA"/>
</dbReference>
<dbReference type="EC" id="2.1.2.3" evidence="10"/>
<dbReference type="FunFam" id="3.40.50.1380:FF:000001">
    <property type="entry name" value="Bifunctional purine biosynthesis protein PurH"/>
    <property type="match status" value="1"/>
</dbReference>
<dbReference type="SMART" id="SM00798">
    <property type="entry name" value="AICARFT_IMPCHas"/>
    <property type="match status" value="1"/>
</dbReference>
<evidence type="ECO:0000256" key="9">
    <source>
        <dbReference type="ARBA" id="ARBA00050687"/>
    </source>
</evidence>
<dbReference type="UniPathway" id="UPA00074">
    <property type="reaction ID" value="UER00133"/>
</dbReference>
<dbReference type="SUPFAM" id="SSF52335">
    <property type="entry name" value="Methylglyoxal synthase-like"/>
    <property type="match status" value="1"/>
</dbReference>
<feature type="region of interest" description="Disordered" evidence="11">
    <location>
        <begin position="1"/>
        <end position="20"/>
    </location>
</feature>
<dbReference type="InterPro" id="IPR002695">
    <property type="entry name" value="PurH-like"/>
</dbReference>
<dbReference type="HAMAP" id="MF_00139">
    <property type="entry name" value="PurH"/>
    <property type="match status" value="1"/>
</dbReference>
<keyword evidence="7 10" id="KW-0511">Multifunctional enzyme</keyword>
<feature type="compositionally biased region" description="Basic and acidic residues" evidence="11">
    <location>
        <begin position="68"/>
        <end position="86"/>
    </location>
</feature>
<comment type="pathway">
    <text evidence="1 10">Purine metabolism; IMP biosynthesis via de novo pathway; IMP from 5-formamido-1-(5-phospho-D-ribosyl)imidazole-4-carboxamide: step 1/1.</text>
</comment>
<proteinExistence type="inferred from homology"/>
<dbReference type="SUPFAM" id="SSF53927">
    <property type="entry name" value="Cytidine deaminase-like"/>
    <property type="match status" value="1"/>
</dbReference>
<gene>
    <name evidence="10 13" type="primary">purH</name>
    <name evidence="13" type="ORF">KILIM_046_00120</name>
</gene>
<dbReference type="InterPro" id="IPR036914">
    <property type="entry name" value="MGS-like_dom_sf"/>
</dbReference>
<dbReference type="Pfam" id="PF02142">
    <property type="entry name" value="MGS"/>
    <property type="match status" value="1"/>
</dbReference>
<dbReference type="InterPro" id="IPR024051">
    <property type="entry name" value="AICAR_Tfase_dup_dom_sf"/>
</dbReference>
<evidence type="ECO:0000256" key="4">
    <source>
        <dbReference type="ARBA" id="ARBA00022679"/>
    </source>
</evidence>
<keyword evidence="5 10" id="KW-0658">Purine biosynthesis</keyword>
<comment type="pathway">
    <text evidence="2 10">Purine metabolism; IMP biosynthesis via de novo pathway; 5-formamido-1-(5-phospho-D-ribosyl)imidazole-4-carboxamide from 5-amino-1-(5-phospho-D-ribosyl)imidazole-4-carboxamide (10-formyl THF route): step 1/1.</text>
</comment>
<dbReference type="PIRSF" id="PIRSF000414">
    <property type="entry name" value="AICARFT_IMPCHas"/>
    <property type="match status" value="1"/>
</dbReference>
<evidence type="ECO:0000313" key="13">
    <source>
        <dbReference type="EMBL" id="GAB96728.1"/>
    </source>
</evidence>
<reference evidence="13 14" key="1">
    <citation type="submission" date="2012-08" db="EMBL/GenBank/DDBJ databases">
        <title>Whole genome shotgun sequence of Kineosphaera limosa NBRC 100340.</title>
        <authorList>
            <person name="Yoshida I."/>
            <person name="Isaki S."/>
            <person name="Hosoyama A."/>
            <person name="Tsuchikane K."/>
            <person name="Katsumata H."/>
            <person name="Ando Y."/>
            <person name="Ohji S."/>
            <person name="Hamada M."/>
            <person name="Tamura T."/>
            <person name="Yamazoe A."/>
            <person name="Yamazaki S."/>
            <person name="Fujita N."/>
        </authorList>
    </citation>
    <scope>NUCLEOTIDE SEQUENCE [LARGE SCALE GENOMIC DNA]</scope>
    <source>
        <strain evidence="13 14">NBRC 100340</strain>
    </source>
</reference>
<keyword evidence="14" id="KW-1185">Reference proteome</keyword>
<dbReference type="NCBIfam" id="NF002049">
    <property type="entry name" value="PRK00881.1"/>
    <property type="match status" value="1"/>
</dbReference>
<evidence type="ECO:0000256" key="2">
    <source>
        <dbReference type="ARBA" id="ARBA00004954"/>
    </source>
</evidence>
<protein>
    <recommendedName>
        <fullName evidence="10">Bifunctional purine biosynthesis protein PurH</fullName>
    </recommendedName>
    <domain>
        <recommendedName>
            <fullName evidence="10">Phosphoribosylaminoimidazolecarboxamide formyltransferase</fullName>
            <ecNumber evidence="10">2.1.2.3</ecNumber>
        </recommendedName>
        <alternativeName>
            <fullName evidence="10">AICAR transformylase</fullName>
        </alternativeName>
    </domain>
    <domain>
        <recommendedName>
            <fullName evidence="10">IMP cyclohydrolase</fullName>
            <ecNumber evidence="10">3.5.4.10</ecNumber>
        </recommendedName>
        <alternativeName>
            <fullName evidence="10">ATIC</fullName>
        </alternativeName>
        <alternativeName>
            <fullName evidence="10">IMP synthase</fullName>
        </alternativeName>
        <alternativeName>
            <fullName evidence="10">Inosinicase</fullName>
        </alternativeName>
    </domain>
</protein>
<dbReference type="PANTHER" id="PTHR11692:SF0">
    <property type="entry name" value="BIFUNCTIONAL PURINE BIOSYNTHESIS PROTEIN ATIC"/>
    <property type="match status" value="1"/>
</dbReference>
<evidence type="ECO:0000256" key="10">
    <source>
        <dbReference type="HAMAP-Rule" id="MF_00139"/>
    </source>
</evidence>
<dbReference type="GO" id="GO:0005829">
    <property type="term" value="C:cytosol"/>
    <property type="evidence" value="ECO:0007669"/>
    <property type="project" value="TreeGrafter"/>
</dbReference>
<dbReference type="InterPro" id="IPR011607">
    <property type="entry name" value="MGS-like_dom"/>
</dbReference>
<dbReference type="Gene3D" id="3.40.50.1380">
    <property type="entry name" value="Methylglyoxal synthase-like domain"/>
    <property type="match status" value="1"/>
</dbReference>
<keyword evidence="4 10" id="KW-0808">Transferase</keyword>
<evidence type="ECO:0000313" key="14">
    <source>
        <dbReference type="Proteomes" id="UP000008366"/>
    </source>
</evidence>
<dbReference type="PROSITE" id="PS51855">
    <property type="entry name" value="MGS"/>
    <property type="match status" value="1"/>
</dbReference>
<evidence type="ECO:0000256" key="6">
    <source>
        <dbReference type="ARBA" id="ARBA00022801"/>
    </source>
</evidence>
<dbReference type="Gene3D" id="3.40.140.20">
    <property type="match status" value="2"/>
</dbReference>
<dbReference type="Proteomes" id="UP000008366">
    <property type="component" value="Unassembled WGS sequence"/>
</dbReference>
<dbReference type="STRING" id="1184609.KILIM_046_00120"/>
<dbReference type="eggNOG" id="COG0138">
    <property type="taxonomic scope" value="Bacteria"/>
</dbReference>
<dbReference type="SMART" id="SM00851">
    <property type="entry name" value="MGS"/>
    <property type="match status" value="1"/>
</dbReference>
<dbReference type="Pfam" id="PF01808">
    <property type="entry name" value="AICARFT_IMPCHas"/>
    <property type="match status" value="1"/>
</dbReference>
<dbReference type="EC" id="3.5.4.10" evidence="10"/>
<evidence type="ECO:0000256" key="1">
    <source>
        <dbReference type="ARBA" id="ARBA00004844"/>
    </source>
</evidence>